<comment type="caution">
    <text evidence="5">The sequence shown here is derived from an EMBL/GenBank/DDBJ whole genome shotgun (WGS) entry which is preliminary data.</text>
</comment>
<dbReference type="SMART" id="SM00342">
    <property type="entry name" value="HTH_ARAC"/>
    <property type="match status" value="1"/>
</dbReference>
<evidence type="ECO:0000313" key="6">
    <source>
        <dbReference type="Proteomes" id="UP000627292"/>
    </source>
</evidence>
<dbReference type="InterPro" id="IPR018060">
    <property type="entry name" value="HTH_AraC"/>
</dbReference>
<evidence type="ECO:0000256" key="3">
    <source>
        <dbReference type="ARBA" id="ARBA00023163"/>
    </source>
</evidence>
<keyword evidence="1" id="KW-0805">Transcription regulation</keyword>
<reference evidence="5" key="2">
    <citation type="submission" date="2020-09" db="EMBL/GenBank/DDBJ databases">
        <authorList>
            <person name="Sun Q."/>
            <person name="Zhou Y."/>
        </authorList>
    </citation>
    <scope>NUCLEOTIDE SEQUENCE</scope>
    <source>
        <strain evidence="5">CGMCC 1.15290</strain>
    </source>
</reference>
<dbReference type="SUPFAM" id="SSF51215">
    <property type="entry name" value="Regulatory protein AraC"/>
    <property type="match status" value="1"/>
</dbReference>
<dbReference type="Pfam" id="PF02311">
    <property type="entry name" value="AraC_binding"/>
    <property type="match status" value="1"/>
</dbReference>
<reference evidence="5" key="1">
    <citation type="journal article" date="2014" name="Int. J. Syst. Evol. Microbiol.">
        <title>Complete genome sequence of Corynebacterium casei LMG S-19264T (=DSM 44701T), isolated from a smear-ripened cheese.</title>
        <authorList>
            <consortium name="US DOE Joint Genome Institute (JGI-PGF)"/>
            <person name="Walter F."/>
            <person name="Albersmeier A."/>
            <person name="Kalinowski J."/>
            <person name="Ruckert C."/>
        </authorList>
    </citation>
    <scope>NUCLEOTIDE SEQUENCE</scope>
    <source>
        <strain evidence="5">CGMCC 1.15290</strain>
    </source>
</reference>
<dbReference type="PROSITE" id="PS01124">
    <property type="entry name" value="HTH_ARAC_FAMILY_2"/>
    <property type="match status" value="1"/>
</dbReference>
<dbReference type="InterPro" id="IPR037923">
    <property type="entry name" value="HTH-like"/>
</dbReference>
<sequence length="295" mass="34433">MNTIAFPGSRNIHGTEVYFEMQTLEWIKANNHTTYTAIHEQQSFEMIYVTEGSGVHCINYEQYELCKNTIYCVAPGYSHKLMLDPGTKGYLLSFSESFLATHRDLHDYEPDGYIYTQFHNYPSLAVDAESSEEMKDILSMIDREMKKHGLKRMDLLNRYLRIYLILFQREVISSIPTIREKVQYGLTDKFFLLLEYNFKQKKSVNAYAKELCVTPNYLNQMIKRATGQSARYHITQRILQEAKRKLSQPDITMKEVAFMLGFDDIAHFSKFFKNGTGFTFSTLKKRCAGERAQLI</sequence>
<dbReference type="PANTHER" id="PTHR43280">
    <property type="entry name" value="ARAC-FAMILY TRANSCRIPTIONAL REGULATOR"/>
    <property type="match status" value="1"/>
</dbReference>
<dbReference type="GO" id="GO:0043565">
    <property type="term" value="F:sequence-specific DNA binding"/>
    <property type="evidence" value="ECO:0007669"/>
    <property type="project" value="InterPro"/>
</dbReference>
<name>A0A917MUF0_9BACT</name>
<dbReference type="RefSeq" id="WP_188951561.1">
    <property type="nucleotide sequence ID" value="NZ_BMIB01000002.1"/>
</dbReference>
<dbReference type="Pfam" id="PF12833">
    <property type="entry name" value="HTH_18"/>
    <property type="match status" value="1"/>
</dbReference>
<keyword evidence="3" id="KW-0804">Transcription</keyword>
<dbReference type="Gene3D" id="2.60.120.10">
    <property type="entry name" value="Jelly Rolls"/>
    <property type="match status" value="1"/>
</dbReference>
<dbReference type="GO" id="GO:0003700">
    <property type="term" value="F:DNA-binding transcription factor activity"/>
    <property type="evidence" value="ECO:0007669"/>
    <property type="project" value="InterPro"/>
</dbReference>
<dbReference type="AlphaFoldDB" id="A0A917MUF0"/>
<dbReference type="SUPFAM" id="SSF46689">
    <property type="entry name" value="Homeodomain-like"/>
    <property type="match status" value="1"/>
</dbReference>
<evidence type="ECO:0000313" key="5">
    <source>
        <dbReference type="EMBL" id="GGH64467.1"/>
    </source>
</evidence>
<keyword evidence="2" id="KW-0238">DNA-binding</keyword>
<proteinExistence type="predicted"/>
<dbReference type="InterPro" id="IPR009057">
    <property type="entry name" value="Homeodomain-like_sf"/>
</dbReference>
<evidence type="ECO:0000256" key="2">
    <source>
        <dbReference type="ARBA" id="ARBA00023125"/>
    </source>
</evidence>
<gene>
    <name evidence="5" type="ORF">GCM10011379_16550</name>
</gene>
<dbReference type="InterPro" id="IPR003313">
    <property type="entry name" value="AraC-bd"/>
</dbReference>
<organism evidence="5 6">
    <name type="scientific">Filimonas zeae</name>
    <dbReference type="NCBI Taxonomy" id="1737353"/>
    <lineage>
        <taxon>Bacteria</taxon>
        <taxon>Pseudomonadati</taxon>
        <taxon>Bacteroidota</taxon>
        <taxon>Chitinophagia</taxon>
        <taxon>Chitinophagales</taxon>
        <taxon>Chitinophagaceae</taxon>
        <taxon>Filimonas</taxon>
    </lineage>
</organism>
<dbReference type="PANTHER" id="PTHR43280:SF32">
    <property type="entry name" value="TRANSCRIPTIONAL REGULATORY PROTEIN"/>
    <property type="match status" value="1"/>
</dbReference>
<accession>A0A917MUF0</accession>
<feature type="domain" description="HTH araC/xylS-type" evidence="4">
    <location>
        <begin position="188"/>
        <end position="286"/>
    </location>
</feature>
<keyword evidence="6" id="KW-1185">Reference proteome</keyword>
<protein>
    <submittedName>
        <fullName evidence="5">Transcriptional regulator</fullName>
    </submittedName>
</protein>
<evidence type="ECO:0000259" key="4">
    <source>
        <dbReference type="PROSITE" id="PS01124"/>
    </source>
</evidence>
<dbReference type="Proteomes" id="UP000627292">
    <property type="component" value="Unassembled WGS sequence"/>
</dbReference>
<evidence type="ECO:0000256" key="1">
    <source>
        <dbReference type="ARBA" id="ARBA00023015"/>
    </source>
</evidence>
<dbReference type="Gene3D" id="1.10.10.60">
    <property type="entry name" value="Homeodomain-like"/>
    <property type="match status" value="1"/>
</dbReference>
<dbReference type="InterPro" id="IPR014710">
    <property type="entry name" value="RmlC-like_jellyroll"/>
</dbReference>
<dbReference type="EMBL" id="BMIB01000002">
    <property type="protein sequence ID" value="GGH64467.1"/>
    <property type="molecule type" value="Genomic_DNA"/>
</dbReference>